<evidence type="ECO:0000256" key="6">
    <source>
        <dbReference type="SAM" id="MobiDB-lite"/>
    </source>
</evidence>
<dbReference type="GO" id="GO:0004673">
    <property type="term" value="F:protein histidine kinase activity"/>
    <property type="evidence" value="ECO:0007669"/>
    <property type="project" value="UniProtKB-EC"/>
</dbReference>
<dbReference type="PROSITE" id="PS50113">
    <property type="entry name" value="PAC"/>
    <property type="match status" value="1"/>
</dbReference>
<comment type="catalytic activity">
    <reaction evidence="1">
        <text>ATP + protein L-histidine = ADP + protein N-phospho-L-histidine.</text>
        <dbReference type="EC" id="2.7.13.3"/>
    </reaction>
</comment>
<comment type="caution">
    <text evidence="10">The sequence shown here is derived from an EMBL/GenBank/DDBJ whole genome shotgun (WGS) entry which is preliminary data.</text>
</comment>
<evidence type="ECO:0000259" key="7">
    <source>
        <dbReference type="PROSITE" id="PS50109"/>
    </source>
</evidence>
<evidence type="ECO:0000256" key="2">
    <source>
        <dbReference type="ARBA" id="ARBA00012438"/>
    </source>
</evidence>
<dbReference type="Gene3D" id="1.10.287.130">
    <property type="match status" value="1"/>
</dbReference>
<dbReference type="Gene3D" id="3.30.565.10">
    <property type="entry name" value="Histidine kinase-like ATPase, C-terminal domain"/>
    <property type="match status" value="1"/>
</dbReference>
<keyword evidence="3" id="KW-0597">Phosphoprotein</keyword>
<dbReference type="PANTHER" id="PTHR43304:SF1">
    <property type="entry name" value="PAC DOMAIN-CONTAINING PROTEIN"/>
    <property type="match status" value="1"/>
</dbReference>
<proteinExistence type="predicted"/>
<dbReference type="PROSITE" id="PS50112">
    <property type="entry name" value="PAS"/>
    <property type="match status" value="1"/>
</dbReference>
<dbReference type="InterPro" id="IPR013656">
    <property type="entry name" value="PAS_4"/>
</dbReference>
<reference evidence="10 11" key="1">
    <citation type="submission" date="2020-07" db="EMBL/GenBank/DDBJ databases">
        <title>Genomic Encyclopedia of Type Strains, Phase IV (KMG-V): Genome sequencing to study the core and pangenomes of soil and plant-associated prokaryotes.</title>
        <authorList>
            <person name="Whitman W."/>
        </authorList>
    </citation>
    <scope>NUCLEOTIDE SEQUENCE [LARGE SCALE GENOMIC DNA]</scope>
    <source>
        <strain evidence="10 11">M8UP30</strain>
    </source>
</reference>
<evidence type="ECO:0000256" key="1">
    <source>
        <dbReference type="ARBA" id="ARBA00000085"/>
    </source>
</evidence>
<keyword evidence="5" id="KW-0418">Kinase</keyword>
<dbReference type="SUPFAM" id="SSF55874">
    <property type="entry name" value="ATPase domain of HSP90 chaperone/DNA topoisomerase II/histidine kinase"/>
    <property type="match status" value="1"/>
</dbReference>
<evidence type="ECO:0000313" key="10">
    <source>
        <dbReference type="EMBL" id="NYF54153.1"/>
    </source>
</evidence>
<dbReference type="SMART" id="SM00091">
    <property type="entry name" value="PAS"/>
    <property type="match status" value="2"/>
</dbReference>
<protein>
    <recommendedName>
        <fullName evidence="2">histidine kinase</fullName>
        <ecNumber evidence="2">2.7.13.3</ecNumber>
    </recommendedName>
</protein>
<evidence type="ECO:0000256" key="3">
    <source>
        <dbReference type="ARBA" id="ARBA00022553"/>
    </source>
</evidence>
<feature type="region of interest" description="Disordered" evidence="6">
    <location>
        <begin position="525"/>
        <end position="549"/>
    </location>
</feature>
<sequence length="549" mass="60222">MQTTLATLAVRFFLWVNPTRGRGMMDMTVVAAFLEYSPNPTWLADSDGRCVYANRELRKISAIGANELSDLSWLEFVADEDRNIASTLWREAQVNNQIYRARFFLGGKNSARRGAVDVVGAGHVAPDGAEVWLFTAVPSPPSSTALPPIEANLQTTLNALPIQAWYARASGALEFVNQTTAKYLGLPSGHPLGFADEFEAPWDVHVAFLHPDDRTHSSRHWKETIASGKGREAQLRILGAHGEYRWFLSQAEPLRASDGQIQYWVGVNIDIDEGKRASEALDAVKERMDRATHSAAIAEIAASLSHQIVQPIAAVVANARAALNWLSSDNVNISQAKAALEGVVRDGMSVGNIVHEMRQYFDHRQPAPRAIDLNALLDQVITLQAPDLRDKRIVVNRELDPGLPLAFADKAQIQQVLFNLMVDVCEAISRSGREKELTIRTNFFGERVYLEVQDNGGCVTDLEDLLETVIADGSRTVVALGISRSIIAAQEGKLEAIRLEGGATCIRIELPRFISQEVAVSPSVRLPHPLHGGQNDTESLTFVDRTGAA</sequence>
<dbReference type="EC" id="2.7.13.3" evidence="2"/>
<dbReference type="NCBIfam" id="TIGR00229">
    <property type="entry name" value="sensory_box"/>
    <property type="match status" value="2"/>
</dbReference>
<dbReference type="SUPFAM" id="SSF55785">
    <property type="entry name" value="PYP-like sensor domain (PAS domain)"/>
    <property type="match status" value="2"/>
</dbReference>
<dbReference type="Gene3D" id="3.30.450.20">
    <property type="entry name" value="PAS domain"/>
    <property type="match status" value="2"/>
</dbReference>
<evidence type="ECO:0000256" key="4">
    <source>
        <dbReference type="ARBA" id="ARBA00022679"/>
    </source>
</evidence>
<organism evidence="10 11">
    <name type="scientific">Tunturiibacter lichenicola</name>
    <dbReference type="NCBI Taxonomy" id="2051959"/>
    <lineage>
        <taxon>Bacteria</taxon>
        <taxon>Pseudomonadati</taxon>
        <taxon>Acidobacteriota</taxon>
        <taxon>Terriglobia</taxon>
        <taxon>Terriglobales</taxon>
        <taxon>Acidobacteriaceae</taxon>
        <taxon>Tunturiibacter</taxon>
    </lineage>
</organism>
<dbReference type="Proteomes" id="UP000534186">
    <property type="component" value="Unassembled WGS sequence"/>
</dbReference>
<evidence type="ECO:0000313" key="11">
    <source>
        <dbReference type="Proteomes" id="UP000534186"/>
    </source>
</evidence>
<dbReference type="PROSITE" id="PS50109">
    <property type="entry name" value="HIS_KIN"/>
    <property type="match status" value="1"/>
</dbReference>
<dbReference type="InterPro" id="IPR035965">
    <property type="entry name" value="PAS-like_dom_sf"/>
</dbReference>
<feature type="domain" description="Histidine kinase" evidence="7">
    <location>
        <begin position="303"/>
        <end position="514"/>
    </location>
</feature>
<keyword evidence="4" id="KW-0808">Transferase</keyword>
<dbReference type="CDD" id="cd00130">
    <property type="entry name" value="PAS"/>
    <property type="match status" value="2"/>
</dbReference>
<dbReference type="EMBL" id="JACCCV010000003">
    <property type="protein sequence ID" value="NYF54153.1"/>
    <property type="molecule type" value="Genomic_DNA"/>
</dbReference>
<dbReference type="InterPro" id="IPR036890">
    <property type="entry name" value="HATPase_C_sf"/>
</dbReference>
<dbReference type="PANTHER" id="PTHR43304">
    <property type="entry name" value="PHYTOCHROME-LIKE PROTEIN CPH1"/>
    <property type="match status" value="1"/>
</dbReference>
<dbReference type="InterPro" id="IPR005467">
    <property type="entry name" value="His_kinase_dom"/>
</dbReference>
<feature type="domain" description="PAC" evidence="9">
    <location>
        <begin position="231"/>
        <end position="283"/>
    </location>
</feature>
<dbReference type="Pfam" id="PF08447">
    <property type="entry name" value="PAS_3"/>
    <property type="match status" value="1"/>
</dbReference>
<dbReference type="InterPro" id="IPR052162">
    <property type="entry name" value="Sensor_kinase/Photoreceptor"/>
</dbReference>
<dbReference type="InterPro" id="IPR001610">
    <property type="entry name" value="PAC"/>
</dbReference>
<evidence type="ECO:0000256" key="5">
    <source>
        <dbReference type="ARBA" id="ARBA00022777"/>
    </source>
</evidence>
<dbReference type="InterPro" id="IPR000700">
    <property type="entry name" value="PAS-assoc_C"/>
</dbReference>
<gene>
    <name evidence="10" type="ORF">HDF12_004575</name>
</gene>
<dbReference type="Pfam" id="PF08448">
    <property type="entry name" value="PAS_4"/>
    <property type="match status" value="1"/>
</dbReference>
<dbReference type="AlphaFoldDB" id="A0A7Y9NRC4"/>
<dbReference type="InterPro" id="IPR013655">
    <property type="entry name" value="PAS_fold_3"/>
</dbReference>
<evidence type="ECO:0000259" key="8">
    <source>
        <dbReference type="PROSITE" id="PS50112"/>
    </source>
</evidence>
<dbReference type="SMART" id="SM00086">
    <property type="entry name" value="PAC"/>
    <property type="match status" value="1"/>
</dbReference>
<evidence type="ECO:0000259" key="9">
    <source>
        <dbReference type="PROSITE" id="PS50113"/>
    </source>
</evidence>
<accession>A0A7Y9NRC4</accession>
<name>A0A7Y9NRC4_9BACT</name>
<dbReference type="InterPro" id="IPR000014">
    <property type="entry name" value="PAS"/>
</dbReference>
<feature type="domain" description="PAS" evidence="8">
    <location>
        <begin position="149"/>
        <end position="228"/>
    </location>
</feature>